<feature type="compositionally biased region" description="Low complexity" evidence="1">
    <location>
        <begin position="180"/>
        <end position="194"/>
    </location>
</feature>
<reference evidence="2" key="1">
    <citation type="submission" date="2020-11" db="EMBL/GenBank/DDBJ databases">
        <authorList>
            <consortium name="DOE Joint Genome Institute"/>
            <person name="Ahrendt S."/>
            <person name="Riley R."/>
            <person name="Andreopoulos W."/>
            <person name="Labutti K."/>
            <person name="Pangilinan J."/>
            <person name="Ruiz-Duenas F.J."/>
            <person name="Barrasa J.M."/>
            <person name="Sanchez-Garcia M."/>
            <person name="Camarero S."/>
            <person name="Miyauchi S."/>
            <person name="Serrano A."/>
            <person name="Linde D."/>
            <person name="Babiker R."/>
            <person name="Drula E."/>
            <person name="Ayuso-Fernandez I."/>
            <person name="Pacheco R."/>
            <person name="Padilla G."/>
            <person name="Ferreira P."/>
            <person name="Barriuso J."/>
            <person name="Kellner H."/>
            <person name="Castanera R."/>
            <person name="Alfaro M."/>
            <person name="Ramirez L."/>
            <person name="Pisabarro A.G."/>
            <person name="Kuo A."/>
            <person name="Tritt A."/>
            <person name="Lipzen A."/>
            <person name="He G."/>
            <person name="Yan M."/>
            <person name="Ng V."/>
            <person name="Cullen D."/>
            <person name="Martin F."/>
            <person name="Rosso M.-N."/>
            <person name="Henrissat B."/>
            <person name="Hibbett D."/>
            <person name="Martinez A.T."/>
            <person name="Grigoriev I.V."/>
        </authorList>
    </citation>
    <scope>NUCLEOTIDE SEQUENCE</scope>
    <source>
        <strain evidence="2">AH 40177</strain>
    </source>
</reference>
<feature type="region of interest" description="Disordered" evidence="1">
    <location>
        <begin position="1"/>
        <end position="106"/>
    </location>
</feature>
<feature type="compositionally biased region" description="Low complexity" evidence="1">
    <location>
        <begin position="228"/>
        <end position="239"/>
    </location>
</feature>
<feature type="region of interest" description="Disordered" evidence="1">
    <location>
        <begin position="228"/>
        <end position="276"/>
    </location>
</feature>
<protein>
    <submittedName>
        <fullName evidence="2">Uncharacterized protein</fullName>
    </submittedName>
</protein>
<feature type="compositionally biased region" description="Basic residues" evidence="1">
    <location>
        <begin position="42"/>
        <end position="52"/>
    </location>
</feature>
<dbReference type="OrthoDB" id="2690066at2759"/>
<dbReference type="AlphaFoldDB" id="A0A9P5PBE3"/>
<sequence length="387" mass="42217">MVDKKEKDGDKRKKKNGSDVIKDVDAGYATGYDTDAASTSKSRAKLKKKTKTRKADGYETEDDGYMSTSTNHPPLRKTKSKSRFFKLGNRSKRSIDEDETVRSPVEVTPPVPAPAFRLPIAARFATTLNLDTDNALLDPPIGPLGMPAAQSPSLLSGSPSTPAPGSIHRNAFNEDVESVTSAPAPSTTTTASTSKRTIIRFASDSSDNHGTGSSNGHSFLSRFTATSSSSASTTGSMSTPPVKSLNISYPLTRSSSPSSPPLDTSTQYYLRPQGGRTRNKLHGRSLLIVYLLIARNLRFNPTPIPHLNGLPQALPSWFLALGQVSISVFNRNKDCLLDGSDSSDFPRNWFSFSFSNAFPWFHSCCISRRLFSRRNSLYGFHRPISVE</sequence>
<gene>
    <name evidence="2" type="ORF">BDP27DRAFT_527634</name>
</gene>
<evidence type="ECO:0000313" key="3">
    <source>
        <dbReference type="Proteomes" id="UP000772434"/>
    </source>
</evidence>
<feature type="compositionally biased region" description="Basic and acidic residues" evidence="1">
    <location>
        <begin position="1"/>
        <end position="25"/>
    </location>
</feature>
<dbReference type="EMBL" id="JADNRY010000330">
    <property type="protein sequence ID" value="KAF9059035.1"/>
    <property type="molecule type" value="Genomic_DNA"/>
</dbReference>
<evidence type="ECO:0000313" key="2">
    <source>
        <dbReference type="EMBL" id="KAF9059035.1"/>
    </source>
</evidence>
<feature type="region of interest" description="Disordered" evidence="1">
    <location>
        <begin position="147"/>
        <end position="195"/>
    </location>
</feature>
<proteinExistence type="predicted"/>
<feature type="compositionally biased region" description="Basic residues" evidence="1">
    <location>
        <begin position="74"/>
        <end position="92"/>
    </location>
</feature>
<name>A0A9P5PBE3_9AGAR</name>
<comment type="caution">
    <text evidence="2">The sequence shown here is derived from an EMBL/GenBank/DDBJ whole genome shotgun (WGS) entry which is preliminary data.</text>
</comment>
<dbReference type="Proteomes" id="UP000772434">
    <property type="component" value="Unassembled WGS sequence"/>
</dbReference>
<evidence type="ECO:0000256" key="1">
    <source>
        <dbReference type="SAM" id="MobiDB-lite"/>
    </source>
</evidence>
<organism evidence="2 3">
    <name type="scientific">Rhodocollybia butyracea</name>
    <dbReference type="NCBI Taxonomy" id="206335"/>
    <lineage>
        <taxon>Eukaryota</taxon>
        <taxon>Fungi</taxon>
        <taxon>Dikarya</taxon>
        <taxon>Basidiomycota</taxon>
        <taxon>Agaricomycotina</taxon>
        <taxon>Agaricomycetes</taxon>
        <taxon>Agaricomycetidae</taxon>
        <taxon>Agaricales</taxon>
        <taxon>Marasmiineae</taxon>
        <taxon>Omphalotaceae</taxon>
        <taxon>Rhodocollybia</taxon>
    </lineage>
</organism>
<accession>A0A9P5PBE3</accession>
<keyword evidence="3" id="KW-1185">Reference proteome</keyword>
<feature type="compositionally biased region" description="Low complexity" evidence="1">
    <location>
        <begin position="147"/>
        <end position="166"/>
    </location>
</feature>